<accession>A0A2K3D488</accession>
<dbReference type="SUPFAM" id="SSF53448">
    <property type="entry name" value="Nucleotide-diphospho-sugar transferases"/>
    <property type="match status" value="1"/>
</dbReference>
<dbReference type="InterPro" id="IPR039367">
    <property type="entry name" value="Och1-like"/>
</dbReference>
<dbReference type="EMBL" id="CM008973">
    <property type="protein sequence ID" value="PNW75329.1"/>
    <property type="molecule type" value="Genomic_DNA"/>
</dbReference>
<evidence type="ECO:0000313" key="3">
    <source>
        <dbReference type="Proteomes" id="UP000006906"/>
    </source>
</evidence>
<dbReference type="AlphaFoldDB" id="A0A2K3D488"/>
<dbReference type="InterPro" id="IPR029044">
    <property type="entry name" value="Nucleotide-diphossugar_trans"/>
</dbReference>
<reference evidence="2 3" key="1">
    <citation type="journal article" date="2007" name="Science">
        <title>The Chlamydomonas genome reveals the evolution of key animal and plant functions.</title>
        <authorList>
            <person name="Merchant S.S."/>
            <person name="Prochnik S.E."/>
            <person name="Vallon O."/>
            <person name="Harris E.H."/>
            <person name="Karpowicz S.J."/>
            <person name="Witman G.B."/>
            <person name="Terry A."/>
            <person name="Salamov A."/>
            <person name="Fritz-Laylin L.K."/>
            <person name="Marechal-Drouard L."/>
            <person name="Marshall W.F."/>
            <person name="Qu L.H."/>
            <person name="Nelson D.R."/>
            <person name="Sanderfoot A.A."/>
            <person name="Spalding M.H."/>
            <person name="Kapitonov V.V."/>
            <person name="Ren Q."/>
            <person name="Ferris P."/>
            <person name="Lindquist E."/>
            <person name="Shapiro H."/>
            <person name="Lucas S.M."/>
            <person name="Grimwood J."/>
            <person name="Schmutz J."/>
            <person name="Cardol P."/>
            <person name="Cerutti H."/>
            <person name="Chanfreau G."/>
            <person name="Chen C.L."/>
            <person name="Cognat V."/>
            <person name="Croft M.T."/>
            <person name="Dent R."/>
            <person name="Dutcher S."/>
            <person name="Fernandez E."/>
            <person name="Fukuzawa H."/>
            <person name="Gonzalez-Ballester D."/>
            <person name="Gonzalez-Halphen D."/>
            <person name="Hallmann A."/>
            <person name="Hanikenne M."/>
            <person name="Hippler M."/>
            <person name="Inwood W."/>
            <person name="Jabbari K."/>
            <person name="Kalanon M."/>
            <person name="Kuras R."/>
            <person name="Lefebvre P.A."/>
            <person name="Lemaire S.D."/>
            <person name="Lobanov A.V."/>
            <person name="Lohr M."/>
            <person name="Manuell A."/>
            <person name="Meier I."/>
            <person name="Mets L."/>
            <person name="Mittag M."/>
            <person name="Mittelmeier T."/>
            <person name="Moroney J.V."/>
            <person name="Moseley J."/>
            <person name="Napoli C."/>
            <person name="Nedelcu A.M."/>
            <person name="Niyogi K."/>
            <person name="Novoselov S.V."/>
            <person name="Paulsen I.T."/>
            <person name="Pazour G."/>
            <person name="Purton S."/>
            <person name="Ral J.P."/>
            <person name="Riano-Pachon D.M."/>
            <person name="Riekhof W."/>
            <person name="Rymarquis L."/>
            <person name="Schroda M."/>
            <person name="Stern D."/>
            <person name="Umen J."/>
            <person name="Willows R."/>
            <person name="Wilson N."/>
            <person name="Zimmer S.L."/>
            <person name="Allmer J."/>
            <person name="Balk J."/>
            <person name="Bisova K."/>
            <person name="Chen C.J."/>
            <person name="Elias M."/>
            <person name="Gendler K."/>
            <person name="Hauser C."/>
            <person name="Lamb M.R."/>
            <person name="Ledford H."/>
            <person name="Long J.C."/>
            <person name="Minagawa J."/>
            <person name="Page M.D."/>
            <person name="Pan J."/>
            <person name="Pootakham W."/>
            <person name="Roje S."/>
            <person name="Rose A."/>
            <person name="Stahlberg E."/>
            <person name="Terauchi A.M."/>
            <person name="Yang P."/>
            <person name="Ball S."/>
            <person name="Bowler C."/>
            <person name="Dieckmann C.L."/>
            <person name="Gladyshev V.N."/>
            <person name="Green P."/>
            <person name="Jorgensen R."/>
            <person name="Mayfield S."/>
            <person name="Mueller-Roeber B."/>
            <person name="Rajamani S."/>
            <person name="Sayre R.T."/>
            <person name="Brokstein P."/>
            <person name="Dubchak I."/>
            <person name="Goodstein D."/>
            <person name="Hornick L."/>
            <person name="Huang Y.W."/>
            <person name="Jhaveri J."/>
            <person name="Luo Y."/>
            <person name="Martinez D."/>
            <person name="Ngau W.C."/>
            <person name="Otillar B."/>
            <person name="Poliakov A."/>
            <person name="Porter A."/>
            <person name="Szajkowski L."/>
            <person name="Werner G."/>
            <person name="Zhou K."/>
            <person name="Grigoriev I.V."/>
            <person name="Rokhsar D.S."/>
            <person name="Grossman A.R."/>
        </authorList>
    </citation>
    <scope>NUCLEOTIDE SEQUENCE [LARGE SCALE GENOMIC DNA]</scope>
    <source>
        <strain evidence="3">CC-503</strain>
    </source>
</reference>
<dbReference type="InterPro" id="IPR007577">
    <property type="entry name" value="GlycoTrfase_DXD_sugar-bd_CS"/>
</dbReference>
<dbReference type="InParanoid" id="A0A2K3D488"/>
<dbReference type="PaxDb" id="3055-EDP00728"/>
<protein>
    <recommendedName>
        <fullName evidence="4">tRNA(Phe) (4-demethylwyosine(37)-C(7)) aminocarboxypropyltransferase</fullName>
    </recommendedName>
</protein>
<gene>
    <name evidence="2" type="ORF">CHLRE_12g522650v5</name>
</gene>
<keyword evidence="1" id="KW-0472">Membrane</keyword>
<sequence>MGRSDQCFKRERDASYGHGLDALDDLDATPAFYKTPLTTIPHRQLRTYDFIGVACPTPRTPTTRALWQLLGLAIVLLVCVQALSCGLFFCVALPVGRASYIDLRDVFTEFRLFNQPQGTSSAGTKPVDRAPMLIPRIVHQTYRSRQVPSSLRAVMASWTRVNGPGWQTRFYDDEACTDFVRREFPEYLDAYQSLPKDVERSDFFRYMVVLRLGGVYADIDVELRQPLDSIVTPTDTLVVGWEAEVATDAEAFKRHFVRKRQVLQWFFAAAPGHPVLRAACDHIARYARHTFSNNTNRDTLERTGPGMWTDVVLRHAAAHPPTLAGDPWKVRILPRVAFGVHPAGIDGLTPDAKEIVVLHHFLGSWKKRGGWHKRRSVLQIVAGAVTAALRRRGEAAPAEEPIAPSVLPLFPVSVAFSPPFTIMTHLVGQGDMQSGSDVSAVLTSWGTWQAAMSRPSRRPLVVEALVGSLGPPEQGAVLVDVSAGQGFFSLAAAARGHTVVAFESSGRSLEAFSAAVLYNGFQDRVRLYNVSLGAAPTTLCLRAREEGAAGAAGASGAAQGAAGAQVLQAAGSSGATGGITVAAVGAGEVNDAAAAANRRGYGDPAVHSLPLARCSAMTVRQTLAHMIMGGDEAAATGAVSPANIGSSDAGGGASSAAAAVAGVTGMSLIAPLAGAGGASATSGGSLNASANTGAPNDVNAPTSSLSRRVGALRLSAHGWEGWIMDGAEPWLRIHRPGVVLLEYAPSLVERTGYPGGGLRLLHRLYEMGYVHVAHAGFVCDERWFNISRALRAGGTALGDLASAAAASHGDARGAVGGGAVGGGGAAAGAAGGGELSALPKQPTWCKLKPDMFQLLTDRAHPEVAENILFIHHTHTSVRGEALPAQAKKQEQPLGLADAAIATGSGSQVLASSSSSTAAAATTAVEDTTKSVATGSASAGASTAAGAGASTTVAASAAASGLVAGQHLRGNQAGLGRRAGGDGRRPVH</sequence>
<dbReference type="GeneID" id="5722551"/>
<dbReference type="Gramene" id="PNW75329">
    <property type="protein sequence ID" value="PNW75329"/>
    <property type="gene ID" value="CHLRE_12g522650v5"/>
</dbReference>
<evidence type="ECO:0000256" key="1">
    <source>
        <dbReference type="SAM" id="Phobius"/>
    </source>
</evidence>
<feature type="transmembrane region" description="Helical" evidence="1">
    <location>
        <begin position="69"/>
        <end position="95"/>
    </location>
</feature>
<evidence type="ECO:0008006" key="4">
    <source>
        <dbReference type="Google" id="ProtNLM"/>
    </source>
</evidence>
<dbReference type="Gene3D" id="3.40.50.150">
    <property type="entry name" value="Vaccinia Virus protein VP39"/>
    <property type="match status" value="1"/>
</dbReference>
<keyword evidence="3" id="KW-1185">Reference proteome</keyword>
<dbReference type="OrthoDB" id="411251at2759"/>
<dbReference type="ExpressionAtlas" id="A0A2K3D488">
    <property type="expression patterns" value="baseline"/>
</dbReference>
<dbReference type="PANTHER" id="PTHR31834">
    <property type="entry name" value="INITIATION-SPECIFIC ALPHA-1,6-MANNOSYLTRANSFERASE"/>
    <property type="match status" value="1"/>
</dbReference>
<dbReference type="Pfam" id="PF04488">
    <property type="entry name" value="Gly_transf_sug"/>
    <property type="match status" value="1"/>
</dbReference>
<dbReference type="Proteomes" id="UP000006906">
    <property type="component" value="Chromosome 12"/>
</dbReference>
<name>A0A2K3D488_CHLRE</name>
<keyword evidence="1" id="KW-0812">Transmembrane</keyword>
<dbReference type="SUPFAM" id="SSF53335">
    <property type="entry name" value="S-adenosyl-L-methionine-dependent methyltransferases"/>
    <property type="match status" value="1"/>
</dbReference>
<dbReference type="GO" id="GO:0000136">
    <property type="term" value="C:mannan polymerase complex"/>
    <property type="evidence" value="ECO:0000318"/>
    <property type="project" value="GO_Central"/>
</dbReference>
<dbReference type="GO" id="GO:0006487">
    <property type="term" value="P:protein N-linked glycosylation"/>
    <property type="evidence" value="ECO:0000318"/>
    <property type="project" value="GO_Central"/>
</dbReference>
<dbReference type="RefSeq" id="XP_001697036.2">
    <property type="nucleotide sequence ID" value="XM_001696984.2"/>
</dbReference>
<dbReference type="STRING" id="3055.A0A2K3D488"/>
<dbReference type="GO" id="GO:0000009">
    <property type="term" value="F:alpha-1,6-mannosyltransferase activity"/>
    <property type="evidence" value="ECO:0000318"/>
    <property type="project" value="GO_Central"/>
</dbReference>
<organism evidence="2 3">
    <name type="scientific">Chlamydomonas reinhardtii</name>
    <name type="common">Chlamydomonas smithii</name>
    <dbReference type="NCBI Taxonomy" id="3055"/>
    <lineage>
        <taxon>Eukaryota</taxon>
        <taxon>Viridiplantae</taxon>
        <taxon>Chlorophyta</taxon>
        <taxon>core chlorophytes</taxon>
        <taxon>Chlorophyceae</taxon>
        <taxon>CS clade</taxon>
        <taxon>Chlamydomonadales</taxon>
        <taxon>Chlamydomonadaceae</taxon>
        <taxon>Chlamydomonas</taxon>
    </lineage>
</organism>
<dbReference type="KEGG" id="cre:CHLRE_12g522650v5"/>
<dbReference type="InterPro" id="IPR029063">
    <property type="entry name" value="SAM-dependent_MTases_sf"/>
</dbReference>
<proteinExistence type="predicted"/>
<evidence type="ECO:0000313" key="2">
    <source>
        <dbReference type="EMBL" id="PNW75329.1"/>
    </source>
</evidence>
<keyword evidence="1" id="KW-1133">Transmembrane helix</keyword>
<dbReference type="PANTHER" id="PTHR31834:SF1">
    <property type="entry name" value="INITIATION-SPECIFIC ALPHA-1,6-MANNOSYLTRANSFERASE"/>
    <property type="match status" value="1"/>
</dbReference>
<dbReference type="Gene3D" id="3.90.550.20">
    <property type="match status" value="1"/>
</dbReference>